<accession>A0A2C6KKQ8</accession>
<protein>
    <submittedName>
        <fullName evidence="1">Uncharacterized protein</fullName>
    </submittedName>
</protein>
<keyword evidence="2" id="KW-1185">Reference proteome</keyword>
<dbReference type="AlphaFoldDB" id="A0A2C6KKQ8"/>
<comment type="caution">
    <text evidence="1">The sequence shown here is derived from an EMBL/GenBank/DDBJ whole genome shotgun (WGS) entry which is preliminary data.</text>
</comment>
<feature type="non-terminal residue" evidence="1">
    <location>
        <position position="1"/>
    </location>
</feature>
<reference evidence="1 2" key="1">
    <citation type="journal article" date="2017" name="Int. J. Parasitol.">
        <title>The genome of the protozoan parasite Cystoisospora suis and a reverse vaccinology approach to identify vaccine candidates.</title>
        <authorList>
            <person name="Palmieri N."/>
            <person name="Shrestha A."/>
            <person name="Ruttkowski B."/>
            <person name="Beck T."/>
            <person name="Vogl C."/>
            <person name="Tomley F."/>
            <person name="Blake D.P."/>
            <person name="Joachim A."/>
        </authorList>
    </citation>
    <scope>NUCLEOTIDE SEQUENCE [LARGE SCALE GENOMIC DNA]</scope>
    <source>
        <strain evidence="1 2">Wien I</strain>
    </source>
</reference>
<gene>
    <name evidence="1" type="ORF">CSUI_009114</name>
</gene>
<proteinExistence type="predicted"/>
<dbReference type="Proteomes" id="UP000221165">
    <property type="component" value="Unassembled WGS sequence"/>
</dbReference>
<dbReference type="VEuPathDB" id="ToxoDB:CSUI_009114"/>
<dbReference type="RefSeq" id="XP_067918790.1">
    <property type="nucleotide sequence ID" value="XM_068069233.1"/>
</dbReference>
<sequence>LKRVFADMLHLIADPSISINIYYVCRYVCRQIHRYISYNPEVKEISLPLCLFSHCFSLPPYKESKR</sequence>
<evidence type="ECO:0000313" key="1">
    <source>
        <dbReference type="EMBL" id="PHJ17065.1"/>
    </source>
</evidence>
<evidence type="ECO:0000313" key="2">
    <source>
        <dbReference type="Proteomes" id="UP000221165"/>
    </source>
</evidence>
<name>A0A2C6KKQ8_9APIC</name>
<dbReference type="GeneID" id="94432444"/>
<organism evidence="1 2">
    <name type="scientific">Cystoisospora suis</name>
    <dbReference type="NCBI Taxonomy" id="483139"/>
    <lineage>
        <taxon>Eukaryota</taxon>
        <taxon>Sar</taxon>
        <taxon>Alveolata</taxon>
        <taxon>Apicomplexa</taxon>
        <taxon>Conoidasida</taxon>
        <taxon>Coccidia</taxon>
        <taxon>Eucoccidiorida</taxon>
        <taxon>Eimeriorina</taxon>
        <taxon>Sarcocystidae</taxon>
        <taxon>Cystoisospora</taxon>
    </lineage>
</organism>
<dbReference type="EMBL" id="MIGC01005298">
    <property type="protein sequence ID" value="PHJ17065.1"/>
    <property type="molecule type" value="Genomic_DNA"/>
</dbReference>